<organism evidence="2 3">
    <name type="scientific">Pristionchus entomophagus</name>
    <dbReference type="NCBI Taxonomy" id="358040"/>
    <lineage>
        <taxon>Eukaryota</taxon>
        <taxon>Metazoa</taxon>
        <taxon>Ecdysozoa</taxon>
        <taxon>Nematoda</taxon>
        <taxon>Chromadorea</taxon>
        <taxon>Rhabditida</taxon>
        <taxon>Rhabditina</taxon>
        <taxon>Diplogasteromorpha</taxon>
        <taxon>Diplogasteroidea</taxon>
        <taxon>Neodiplogasteridae</taxon>
        <taxon>Pristionchus</taxon>
    </lineage>
</organism>
<sequence>RTCIIYHWEQSLIGSSIQSLASRTTKGLPSEEACTEEVVSLSIGFSRSKDFKSIEWTATQADWTSAFPVTMQQRSREWQKHASVHEMEEEKTEEEGTEHLERETDRE</sequence>
<feature type="compositionally biased region" description="Basic and acidic residues" evidence="1">
    <location>
        <begin position="74"/>
        <end position="88"/>
    </location>
</feature>
<proteinExistence type="predicted"/>
<dbReference type="Proteomes" id="UP001432027">
    <property type="component" value="Unassembled WGS sequence"/>
</dbReference>
<name>A0AAV5UEU7_9BILA</name>
<comment type="caution">
    <text evidence="2">The sequence shown here is derived from an EMBL/GenBank/DDBJ whole genome shotgun (WGS) entry which is preliminary data.</text>
</comment>
<evidence type="ECO:0000256" key="1">
    <source>
        <dbReference type="SAM" id="MobiDB-lite"/>
    </source>
</evidence>
<accession>A0AAV5UEU7</accession>
<protein>
    <submittedName>
        <fullName evidence="2">Uncharacterized protein</fullName>
    </submittedName>
</protein>
<feature type="compositionally biased region" description="Basic and acidic residues" evidence="1">
    <location>
        <begin position="97"/>
        <end position="107"/>
    </location>
</feature>
<feature type="non-terminal residue" evidence="2">
    <location>
        <position position="1"/>
    </location>
</feature>
<feature type="region of interest" description="Disordered" evidence="1">
    <location>
        <begin position="74"/>
        <end position="107"/>
    </location>
</feature>
<gene>
    <name evidence="2" type="ORF">PENTCL1PPCAC_27031</name>
</gene>
<dbReference type="AlphaFoldDB" id="A0AAV5UEU7"/>
<evidence type="ECO:0000313" key="2">
    <source>
        <dbReference type="EMBL" id="GMT04857.1"/>
    </source>
</evidence>
<evidence type="ECO:0000313" key="3">
    <source>
        <dbReference type="Proteomes" id="UP001432027"/>
    </source>
</evidence>
<dbReference type="EMBL" id="BTSX01000006">
    <property type="protein sequence ID" value="GMT04857.1"/>
    <property type="molecule type" value="Genomic_DNA"/>
</dbReference>
<feature type="non-terminal residue" evidence="2">
    <location>
        <position position="107"/>
    </location>
</feature>
<keyword evidence="3" id="KW-1185">Reference proteome</keyword>
<reference evidence="2" key="1">
    <citation type="submission" date="2023-10" db="EMBL/GenBank/DDBJ databases">
        <title>Genome assembly of Pristionchus species.</title>
        <authorList>
            <person name="Yoshida K."/>
            <person name="Sommer R.J."/>
        </authorList>
    </citation>
    <scope>NUCLEOTIDE SEQUENCE</scope>
    <source>
        <strain evidence="2">RS0144</strain>
    </source>
</reference>